<feature type="compositionally biased region" description="Basic residues" evidence="11">
    <location>
        <begin position="533"/>
        <end position="542"/>
    </location>
</feature>
<protein>
    <recommendedName>
        <fullName evidence="13">Cytochrome b561 domain-containing protein</fullName>
    </recommendedName>
</protein>
<evidence type="ECO:0000256" key="7">
    <source>
        <dbReference type="ARBA" id="ARBA00022982"/>
    </source>
</evidence>
<dbReference type="InterPro" id="IPR006593">
    <property type="entry name" value="Cyt_b561/ferric_Rdtase_TM"/>
</dbReference>
<evidence type="ECO:0000313" key="14">
    <source>
        <dbReference type="EMBL" id="ROT35969.1"/>
    </source>
</evidence>
<evidence type="ECO:0000256" key="1">
    <source>
        <dbReference type="ARBA" id="ARBA00001970"/>
    </source>
</evidence>
<feature type="compositionally biased region" description="Low complexity" evidence="11">
    <location>
        <begin position="778"/>
        <end position="803"/>
    </location>
</feature>
<evidence type="ECO:0000256" key="2">
    <source>
        <dbReference type="ARBA" id="ARBA00004141"/>
    </source>
</evidence>
<dbReference type="Proteomes" id="UP000272025">
    <property type="component" value="Unassembled WGS sequence"/>
</dbReference>
<feature type="region of interest" description="Disordered" evidence="11">
    <location>
        <begin position="227"/>
        <end position="255"/>
    </location>
</feature>
<keyword evidence="5 12" id="KW-0812">Transmembrane</keyword>
<feature type="compositionally biased region" description="Low complexity" evidence="11">
    <location>
        <begin position="558"/>
        <end position="572"/>
    </location>
</feature>
<organism evidence="14 15">
    <name type="scientific">Sodiomyces alkalinus (strain CBS 110278 / VKM F-3762 / F11)</name>
    <name type="common">Alkaliphilic filamentous fungus</name>
    <dbReference type="NCBI Taxonomy" id="1314773"/>
    <lineage>
        <taxon>Eukaryota</taxon>
        <taxon>Fungi</taxon>
        <taxon>Dikarya</taxon>
        <taxon>Ascomycota</taxon>
        <taxon>Pezizomycotina</taxon>
        <taxon>Sordariomycetes</taxon>
        <taxon>Hypocreomycetidae</taxon>
        <taxon>Glomerellales</taxon>
        <taxon>Plectosphaerellaceae</taxon>
        <taxon>Sodiomyces</taxon>
    </lineage>
</organism>
<evidence type="ECO:0000256" key="10">
    <source>
        <dbReference type="ARBA" id="ARBA00023136"/>
    </source>
</evidence>
<sequence length="910" mass="98393">MAPADAFSAPGGAYYDSDTMTVGDGTWDFEKNTFLLPNLAGLNFETMRYNGMGNRFSTVAQYHTLILGHGILAAMIFLFFVPTAVLIARFYTGRPGWAVKVHSMMQTTTVLLLTVVFALGWFAVGPRRSWTNPHHAIGLALYVMFLLQLLGGCLVPRKYGRSLRRTIHQWSGRLIALLGIVQVPLGLTLYGSPRYLFILFAVWMALLLLLYFILDYRASDDRRLDRRGRGAHTDAYGAPSEHRTEVTEREKERSGAAKWLGPLAAGGALWAFMRHRNNKKERDESPGRSRSRSRSPGYSRGPEVIPSRRGSESYVDNDKYTEVDSRRDGDNDKRGPIMKGLLGVGAALGAGKLMHSMMNRRRDKRGYNDEYSAVSTETPRRDRVGRFGPEPSEYSDYTVTTRHDPGRGPGLPPPGNAPPMTGAPSAADERRARGPVTPLRSHARSQSGYDMVESDYSSYVSPSRRQDDTQRSGRGGAAQGVLAGLGLGWLAKKWSDRKNDRAGERRMRDEEDQRTGVMGSRFTGDGYSSPSRVPRHSRRRPSARPPPSTLGPSTLGPSTLGTTVTGMTETSSQFEPRPAASGYSSGPPMPPLAAGALPPGPPPGPPPAPGSYMRRTGASGPGYYPAGPVEIPAVPSGSRGAPPHRDSEGESYLSPSGYAQRRQSSRRRRTAERAAAAAAASASLLAAEEEDRRKADAQRSGYSPGRSMSVKVKVHDDKDRNMTLRRLTDEEAATERTQRGRRRNGSTSSLSSIDTLTGRRYRRDGSQRPRAEPPPGAAPYVPAAPSAPPSVHSVLPPLTAGSGPLPPPPDPSAAAGGGQQKDSAYYSGQPPPQTPVGGPEPPPPFNLDSPGSHGTWSGMSPSSGGAARPPTASGEAKRAPSAAADNRRRRRLERRRSTSRPTAVGPDMFD</sequence>
<feature type="compositionally biased region" description="Low complexity" evidence="11">
    <location>
        <begin position="746"/>
        <end position="756"/>
    </location>
</feature>
<feature type="compositionally biased region" description="Basic and acidic residues" evidence="11">
    <location>
        <begin position="713"/>
        <end position="738"/>
    </location>
</feature>
<dbReference type="Gene3D" id="1.20.120.1770">
    <property type="match status" value="1"/>
</dbReference>
<comment type="subcellular location">
    <subcellularLocation>
        <location evidence="2">Membrane</location>
        <topology evidence="2">Multi-pass membrane protein</topology>
    </subcellularLocation>
</comment>
<dbReference type="GeneID" id="39582089"/>
<dbReference type="PANTHER" id="PTHR15422:SF24">
    <property type="entry name" value="DOMON RELATED DOMAIN-CONTAINING PROTEIN"/>
    <property type="match status" value="1"/>
</dbReference>
<feature type="transmembrane region" description="Helical" evidence="12">
    <location>
        <begin position="66"/>
        <end position="91"/>
    </location>
</feature>
<reference evidence="14 15" key="1">
    <citation type="journal article" date="2018" name="Mol. Ecol.">
        <title>The obligate alkalophilic soda-lake fungus Sodiomyces alkalinus has shifted to a protein diet.</title>
        <authorList>
            <person name="Grum-Grzhimaylo A.A."/>
            <person name="Falkoski D.L."/>
            <person name="van den Heuvel J."/>
            <person name="Valero-Jimenez C.A."/>
            <person name="Min B."/>
            <person name="Choi I.G."/>
            <person name="Lipzen A."/>
            <person name="Daum C.G."/>
            <person name="Aanen D.K."/>
            <person name="Tsang A."/>
            <person name="Henrissat B."/>
            <person name="Bilanenko E.N."/>
            <person name="de Vries R.P."/>
            <person name="van Kan J.A.L."/>
            <person name="Grigoriev I.V."/>
            <person name="Debets A.J.M."/>
        </authorList>
    </citation>
    <scope>NUCLEOTIDE SEQUENCE [LARGE SCALE GENOMIC DNA]</scope>
    <source>
        <strain evidence="14 15">F11</strain>
    </source>
</reference>
<keyword evidence="3" id="KW-0813">Transport</keyword>
<dbReference type="EMBL" id="ML119060">
    <property type="protein sequence ID" value="ROT35969.1"/>
    <property type="molecule type" value="Genomic_DNA"/>
</dbReference>
<name>A0A3N2PNA3_SODAK</name>
<evidence type="ECO:0000256" key="12">
    <source>
        <dbReference type="SAM" id="Phobius"/>
    </source>
</evidence>
<keyword evidence="6" id="KW-0479">Metal-binding</keyword>
<evidence type="ECO:0000256" key="6">
    <source>
        <dbReference type="ARBA" id="ARBA00022723"/>
    </source>
</evidence>
<keyword evidence="9" id="KW-0408">Iron</keyword>
<feature type="compositionally biased region" description="Basic and acidic residues" evidence="11">
    <location>
        <begin position="240"/>
        <end position="255"/>
    </location>
</feature>
<feature type="compositionally biased region" description="Basic and acidic residues" evidence="11">
    <location>
        <begin position="493"/>
        <end position="514"/>
    </location>
</feature>
<feature type="transmembrane region" description="Helical" evidence="12">
    <location>
        <begin position="195"/>
        <end position="214"/>
    </location>
</feature>
<keyword evidence="15" id="KW-1185">Reference proteome</keyword>
<dbReference type="GO" id="GO:0020037">
    <property type="term" value="F:heme binding"/>
    <property type="evidence" value="ECO:0007669"/>
    <property type="project" value="TreeGrafter"/>
</dbReference>
<feature type="compositionally biased region" description="Basic residues" evidence="11">
    <location>
        <begin position="887"/>
        <end position="898"/>
    </location>
</feature>
<evidence type="ECO:0000256" key="3">
    <source>
        <dbReference type="ARBA" id="ARBA00022448"/>
    </source>
</evidence>
<feature type="compositionally biased region" description="Basic and acidic residues" evidence="11">
    <location>
        <begin position="316"/>
        <end position="335"/>
    </location>
</feature>
<feature type="compositionally biased region" description="Pro residues" evidence="11">
    <location>
        <begin position="829"/>
        <end position="845"/>
    </location>
</feature>
<dbReference type="OrthoDB" id="19261at2759"/>
<comment type="cofactor">
    <cofactor evidence="1">
        <name>heme b</name>
        <dbReference type="ChEBI" id="CHEBI:60344"/>
    </cofactor>
</comment>
<gene>
    <name evidence="14" type="ORF">SODALDRAFT_352820</name>
</gene>
<feature type="transmembrane region" description="Helical" evidence="12">
    <location>
        <begin position="337"/>
        <end position="355"/>
    </location>
</feature>
<evidence type="ECO:0000256" key="5">
    <source>
        <dbReference type="ARBA" id="ARBA00022692"/>
    </source>
</evidence>
<dbReference type="GO" id="GO:0016020">
    <property type="term" value="C:membrane"/>
    <property type="evidence" value="ECO:0007669"/>
    <property type="project" value="UniProtKB-SubCell"/>
</dbReference>
<feature type="transmembrane region" description="Helical" evidence="12">
    <location>
        <begin position="167"/>
        <end position="189"/>
    </location>
</feature>
<evidence type="ECO:0000256" key="4">
    <source>
        <dbReference type="ARBA" id="ARBA00022617"/>
    </source>
</evidence>
<dbReference type="GO" id="GO:0140575">
    <property type="term" value="F:transmembrane monodehydroascorbate reductase activity"/>
    <property type="evidence" value="ECO:0007669"/>
    <property type="project" value="InterPro"/>
</dbReference>
<dbReference type="InterPro" id="IPR045150">
    <property type="entry name" value="CYB561D1/2"/>
</dbReference>
<evidence type="ECO:0000259" key="13">
    <source>
        <dbReference type="SMART" id="SM00665"/>
    </source>
</evidence>
<dbReference type="SMART" id="SM00665">
    <property type="entry name" value="B561"/>
    <property type="match status" value="1"/>
</dbReference>
<dbReference type="STRING" id="1314773.A0A3N2PNA3"/>
<dbReference type="RefSeq" id="XP_028463775.1">
    <property type="nucleotide sequence ID" value="XM_028613611.1"/>
</dbReference>
<feature type="compositionally biased region" description="Gly residues" evidence="11">
    <location>
        <begin position="473"/>
        <end position="487"/>
    </location>
</feature>
<evidence type="ECO:0000256" key="8">
    <source>
        <dbReference type="ARBA" id="ARBA00022989"/>
    </source>
</evidence>
<feature type="compositionally biased region" description="Low complexity" evidence="11">
    <location>
        <begin position="617"/>
        <end position="628"/>
    </location>
</feature>
<dbReference type="AlphaFoldDB" id="A0A3N2PNA3"/>
<dbReference type="GO" id="GO:0046872">
    <property type="term" value="F:metal ion binding"/>
    <property type="evidence" value="ECO:0007669"/>
    <property type="project" value="UniProtKB-KW"/>
</dbReference>
<feature type="transmembrane region" description="Helical" evidence="12">
    <location>
        <begin position="136"/>
        <end position="155"/>
    </location>
</feature>
<feature type="compositionally biased region" description="Low complexity" evidence="11">
    <location>
        <begin position="673"/>
        <end position="686"/>
    </location>
</feature>
<evidence type="ECO:0000313" key="15">
    <source>
        <dbReference type="Proteomes" id="UP000272025"/>
    </source>
</evidence>
<dbReference type="SUPFAM" id="SSF103473">
    <property type="entry name" value="MFS general substrate transporter"/>
    <property type="match status" value="1"/>
</dbReference>
<feature type="compositionally biased region" description="Pro residues" evidence="11">
    <location>
        <begin position="598"/>
        <end position="609"/>
    </location>
</feature>
<feature type="region of interest" description="Disordered" evidence="11">
    <location>
        <begin position="359"/>
        <end position="910"/>
    </location>
</feature>
<accession>A0A3N2PNA3</accession>
<keyword evidence="7" id="KW-0249">Electron transport</keyword>
<evidence type="ECO:0000256" key="11">
    <source>
        <dbReference type="SAM" id="MobiDB-lite"/>
    </source>
</evidence>
<proteinExistence type="predicted"/>
<dbReference type="CDD" id="cd08760">
    <property type="entry name" value="Cyt_b561_FRRS1_like"/>
    <property type="match status" value="1"/>
</dbReference>
<dbReference type="PANTHER" id="PTHR15422">
    <property type="entry name" value="OS05G0565100 PROTEIN"/>
    <property type="match status" value="1"/>
</dbReference>
<feature type="domain" description="Cytochrome b561" evidence="13">
    <location>
        <begin position="68"/>
        <end position="187"/>
    </location>
</feature>
<dbReference type="InterPro" id="IPR036259">
    <property type="entry name" value="MFS_trans_sf"/>
</dbReference>
<feature type="region of interest" description="Disordered" evidence="11">
    <location>
        <begin position="279"/>
        <end position="337"/>
    </location>
</feature>
<feature type="transmembrane region" description="Helical" evidence="12">
    <location>
        <begin position="103"/>
        <end position="124"/>
    </location>
</feature>
<feature type="compositionally biased region" description="Low complexity" evidence="11">
    <location>
        <begin position="294"/>
        <end position="303"/>
    </location>
</feature>
<keyword evidence="8 12" id="KW-1133">Transmembrane helix</keyword>
<feature type="compositionally biased region" description="Polar residues" evidence="11">
    <location>
        <begin position="852"/>
        <end position="863"/>
    </location>
</feature>
<keyword evidence="10 12" id="KW-0472">Membrane</keyword>
<keyword evidence="4" id="KW-0349">Heme</keyword>
<evidence type="ECO:0000256" key="9">
    <source>
        <dbReference type="ARBA" id="ARBA00023004"/>
    </source>
</evidence>